<dbReference type="RefSeq" id="XP_018320432.1">
    <property type="nucleotide sequence ID" value="XM_018464930.1"/>
</dbReference>
<feature type="region of interest" description="Disordered" evidence="3">
    <location>
        <begin position="407"/>
        <end position="445"/>
    </location>
</feature>
<evidence type="ECO:0000259" key="4">
    <source>
        <dbReference type="PROSITE" id="PS51203"/>
    </source>
</evidence>
<name>A0A1W4WIZ8_AGRPL</name>
<dbReference type="GeneID" id="108733670"/>
<dbReference type="KEGG" id="apln:108733670"/>
<dbReference type="InterPro" id="IPR007009">
    <property type="entry name" value="Shq1_C"/>
</dbReference>
<reference evidence="6" key="1">
    <citation type="submission" date="2025-08" db="UniProtKB">
        <authorList>
            <consortium name="RefSeq"/>
        </authorList>
    </citation>
    <scope>IDENTIFICATION</scope>
    <source>
        <tissue evidence="6">Entire body</tissue>
    </source>
</reference>
<dbReference type="GO" id="GO:0051082">
    <property type="term" value="F:unfolded protein binding"/>
    <property type="evidence" value="ECO:0007669"/>
    <property type="project" value="TreeGrafter"/>
</dbReference>
<dbReference type="InterPro" id="IPR048696">
    <property type="entry name" value="SHQ1-like_CS"/>
</dbReference>
<dbReference type="SUPFAM" id="SSF49764">
    <property type="entry name" value="HSP20-like chaperones"/>
    <property type="match status" value="1"/>
</dbReference>
<feature type="compositionally biased region" description="Acidic residues" evidence="3">
    <location>
        <begin position="411"/>
        <end position="433"/>
    </location>
</feature>
<dbReference type="GO" id="GO:0005737">
    <property type="term" value="C:cytoplasm"/>
    <property type="evidence" value="ECO:0007669"/>
    <property type="project" value="TreeGrafter"/>
</dbReference>
<evidence type="ECO:0000256" key="3">
    <source>
        <dbReference type="SAM" id="MobiDB-lite"/>
    </source>
</evidence>
<evidence type="ECO:0000313" key="6">
    <source>
        <dbReference type="RefSeq" id="XP_018320432.1"/>
    </source>
</evidence>
<dbReference type="PANTHER" id="PTHR12967:SF0">
    <property type="entry name" value="PROTEIN SHQ1 HOMOLOG"/>
    <property type="match status" value="1"/>
</dbReference>
<dbReference type="PANTHER" id="PTHR12967">
    <property type="entry name" value="PROTEIN SHQ1 HOMOLOG"/>
    <property type="match status" value="1"/>
</dbReference>
<dbReference type="OrthoDB" id="73639at2759"/>
<dbReference type="InterPro" id="IPR007052">
    <property type="entry name" value="CS_dom"/>
</dbReference>
<dbReference type="InParanoid" id="A0A1W4WIZ8"/>
<dbReference type="PROSITE" id="PS51203">
    <property type="entry name" value="CS"/>
    <property type="match status" value="1"/>
</dbReference>
<dbReference type="InterPro" id="IPR039742">
    <property type="entry name" value="Shq1"/>
</dbReference>
<dbReference type="FunCoup" id="A0A1W4WIZ8">
    <property type="interactions" value="1048"/>
</dbReference>
<gene>
    <name evidence="6" type="primary">LOC108733670</name>
</gene>
<proteinExistence type="inferred from homology"/>
<protein>
    <recommendedName>
        <fullName evidence="2">Protein SHQ1 homolog</fullName>
    </recommendedName>
</protein>
<organism evidence="5 6">
    <name type="scientific">Agrilus planipennis</name>
    <name type="common">Emerald ash borer</name>
    <name type="synonym">Agrilus marcopoli</name>
    <dbReference type="NCBI Taxonomy" id="224129"/>
    <lineage>
        <taxon>Eukaryota</taxon>
        <taxon>Metazoa</taxon>
        <taxon>Ecdysozoa</taxon>
        <taxon>Arthropoda</taxon>
        <taxon>Hexapoda</taxon>
        <taxon>Insecta</taxon>
        <taxon>Pterygota</taxon>
        <taxon>Neoptera</taxon>
        <taxon>Endopterygota</taxon>
        <taxon>Coleoptera</taxon>
        <taxon>Polyphaga</taxon>
        <taxon>Elateriformia</taxon>
        <taxon>Buprestoidea</taxon>
        <taxon>Buprestidae</taxon>
        <taxon>Agrilinae</taxon>
        <taxon>Agrilus</taxon>
    </lineage>
</organism>
<evidence type="ECO:0000256" key="2">
    <source>
        <dbReference type="ARBA" id="ARBA00013750"/>
    </source>
</evidence>
<feature type="domain" description="CS" evidence="4">
    <location>
        <begin position="1"/>
        <end position="89"/>
    </location>
</feature>
<comment type="similarity">
    <text evidence="1">Belongs to the SHQ1 family.</text>
</comment>
<dbReference type="GO" id="GO:0005654">
    <property type="term" value="C:nucleoplasm"/>
    <property type="evidence" value="ECO:0007669"/>
    <property type="project" value="TreeGrafter"/>
</dbReference>
<dbReference type="Proteomes" id="UP000192223">
    <property type="component" value="Unplaced"/>
</dbReference>
<evidence type="ECO:0000256" key="1">
    <source>
        <dbReference type="ARBA" id="ARBA00005607"/>
    </source>
</evidence>
<dbReference type="Gene3D" id="2.60.40.790">
    <property type="match status" value="1"/>
</dbReference>
<evidence type="ECO:0000313" key="5">
    <source>
        <dbReference type="Proteomes" id="UP000192223"/>
    </source>
</evidence>
<dbReference type="GO" id="GO:0000493">
    <property type="term" value="P:box H/ACA snoRNP assembly"/>
    <property type="evidence" value="ECO:0007669"/>
    <property type="project" value="InterPro"/>
</dbReference>
<accession>A0A1W4WIZ8</accession>
<keyword evidence="5" id="KW-1185">Reference proteome</keyword>
<sequence length="445" mass="51970">MITPRFSLKQDENTVTINIRAPYCSLKELDVNVEGDNFLFTCSPYYLRLKLPGILEENDNFHSAFDTDKGEFSFTYDKAIPGEFFPDLDLITKLLEKKVVVNSGERKIEILSSSTSDDNSEDLYKDDLHTGRYGFGLRGGYNFKFVSSEFKDVFEVDPFKTDLQTRRTLRIQEEKQKFSPDHYIADFCENEEIKEFINLKLPCISKTDIQFNDRELDFLKELHNIQYSLTDEEECFCRNGLVDILYGYCYDRRTTYFEGTCESGWTICKLSATLCWFEGFLTLKEAVISAFRRSLIYPLYREFNLSESILKDLKCLFQLGPKQITKCLINMYDIFLGGSCMRYVLNNLYIKDYIIYVMQRDEKFWNNLNDELEKIVIRKCDLGLDLESIERALLCEDNLEEKIKRLTLNSETDETDSDDEVSSETDISTESEPDCTSISEHKEIS</sequence>
<dbReference type="STRING" id="224129.A0A1W4WIZ8"/>
<dbReference type="AlphaFoldDB" id="A0A1W4WIZ8"/>
<dbReference type="Pfam" id="PF04925">
    <property type="entry name" value="SHQ1"/>
    <property type="match status" value="1"/>
</dbReference>
<dbReference type="Pfam" id="PF21413">
    <property type="entry name" value="SHQ1-like_CS"/>
    <property type="match status" value="1"/>
</dbReference>
<dbReference type="InterPro" id="IPR008978">
    <property type="entry name" value="HSP20-like_chaperone"/>
</dbReference>